<gene>
    <name evidence="2" type="ORF">ACFQE5_01090</name>
</gene>
<dbReference type="GO" id="GO:0003677">
    <property type="term" value="F:DNA binding"/>
    <property type="evidence" value="ECO:0007669"/>
    <property type="project" value="UniProtKB-KW"/>
</dbReference>
<feature type="domain" description="HTH LytTR-type" evidence="1">
    <location>
        <begin position="362"/>
        <end position="469"/>
    </location>
</feature>
<dbReference type="Gene3D" id="2.40.50.1020">
    <property type="entry name" value="LytTr DNA-binding domain"/>
    <property type="match status" value="1"/>
</dbReference>
<dbReference type="SMART" id="SM00850">
    <property type="entry name" value="LytTR"/>
    <property type="match status" value="1"/>
</dbReference>
<dbReference type="InterPro" id="IPR007492">
    <property type="entry name" value="LytTR_DNA-bd_dom"/>
</dbReference>
<organism evidence="2 3">
    <name type="scientific">Pseudonocardia hispaniensis</name>
    <dbReference type="NCBI Taxonomy" id="904933"/>
    <lineage>
        <taxon>Bacteria</taxon>
        <taxon>Bacillati</taxon>
        <taxon>Actinomycetota</taxon>
        <taxon>Actinomycetes</taxon>
        <taxon>Pseudonocardiales</taxon>
        <taxon>Pseudonocardiaceae</taxon>
        <taxon>Pseudonocardia</taxon>
    </lineage>
</organism>
<comment type="caution">
    <text evidence="2">The sequence shown here is derived from an EMBL/GenBank/DDBJ whole genome shotgun (WGS) entry which is preliminary data.</text>
</comment>
<dbReference type="InterPro" id="IPR029016">
    <property type="entry name" value="GAF-like_dom_sf"/>
</dbReference>
<accession>A0ABW1IWE2</accession>
<dbReference type="InterPro" id="IPR046947">
    <property type="entry name" value="LytR-like"/>
</dbReference>
<evidence type="ECO:0000313" key="3">
    <source>
        <dbReference type="Proteomes" id="UP001596302"/>
    </source>
</evidence>
<proteinExistence type="predicted"/>
<keyword evidence="3" id="KW-1185">Reference proteome</keyword>
<evidence type="ECO:0000259" key="1">
    <source>
        <dbReference type="PROSITE" id="PS50930"/>
    </source>
</evidence>
<name>A0ABW1IWE2_9PSEU</name>
<protein>
    <submittedName>
        <fullName evidence="2">LytTR family transcriptional regulator DNA-binding domain-containing protein</fullName>
    </submittedName>
</protein>
<keyword evidence="2" id="KW-0238">DNA-binding</keyword>
<dbReference type="Gene3D" id="3.30.450.40">
    <property type="match status" value="1"/>
</dbReference>
<reference evidence="3" key="1">
    <citation type="journal article" date="2019" name="Int. J. Syst. Evol. Microbiol.">
        <title>The Global Catalogue of Microorganisms (GCM) 10K type strain sequencing project: providing services to taxonomists for standard genome sequencing and annotation.</title>
        <authorList>
            <consortium name="The Broad Institute Genomics Platform"/>
            <consortium name="The Broad Institute Genome Sequencing Center for Infectious Disease"/>
            <person name="Wu L."/>
            <person name="Ma J."/>
        </authorList>
    </citation>
    <scope>NUCLEOTIDE SEQUENCE [LARGE SCALE GENOMIC DNA]</scope>
    <source>
        <strain evidence="3">CCM 8391</strain>
    </source>
</reference>
<dbReference type="PANTHER" id="PTHR37299:SF1">
    <property type="entry name" value="STAGE 0 SPORULATION PROTEIN A HOMOLOG"/>
    <property type="match status" value="1"/>
</dbReference>
<dbReference type="EMBL" id="JBHSQW010000001">
    <property type="protein sequence ID" value="MFC5992801.1"/>
    <property type="molecule type" value="Genomic_DNA"/>
</dbReference>
<dbReference type="PANTHER" id="PTHR37299">
    <property type="entry name" value="TRANSCRIPTIONAL REGULATOR-RELATED"/>
    <property type="match status" value="1"/>
</dbReference>
<dbReference type="PROSITE" id="PS50930">
    <property type="entry name" value="HTH_LYTTR"/>
    <property type="match status" value="1"/>
</dbReference>
<evidence type="ECO:0000313" key="2">
    <source>
        <dbReference type="EMBL" id="MFC5992801.1"/>
    </source>
</evidence>
<sequence>MRSDVAQPDPAVRDARRRRAETLAAWERFIAGDDELAAARLPPAILQSWRRCRDVHDLDPVHPSPRTHRQHRRVTPRYDGVYAQLGAVAAAIVDDVGDCLATVTDADAQILASWGARGLSEHATDGRFEPQVRWPESVGGTNGMGTALLLSQPVAVRGPEHWRLDMHEWNCLGLALHDPVTARPVGTLNVSARAEDRVTGLITRLAAELETVRRYLRHLALRDAMAVAERFSAESSRRPGNLLGLDLAGNVIAASESVRKAVGGIPPGFLLEPASRRGATFAPLRVVAEDSFGKALADPSWQGTAVIGPPLREDPQAYAVTPVTGPTGLAGWILSDHRETHDSGPILDTVEHRSAPDTPERIAALAGDSVLLLDPHEVRFAEANRHIVWLTTDCGRFRAVTKGMDNLERELARYGFLRVHRSFLINPSRVRRVVHKGSGLIALCTDHHRTESIPVSRRSTHEVRQRLGI</sequence>
<dbReference type="Pfam" id="PF04397">
    <property type="entry name" value="LytTR"/>
    <property type="match status" value="1"/>
</dbReference>
<dbReference type="Proteomes" id="UP001596302">
    <property type="component" value="Unassembled WGS sequence"/>
</dbReference>
<dbReference type="RefSeq" id="WP_379581698.1">
    <property type="nucleotide sequence ID" value="NZ_JBHSQW010000001.1"/>
</dbReference>